<dbReference type="Proteomes" id="UP000001307">
    <property type="component" value="Unassembled WGS sequence"/>
</dbReference>
<accession>E4Y318</accession>
<proteinExistence type="predicted"/>
<evidence type="ECO:0000313" key="2">
    <source>
        <dbReference type="Proteomes" id="UP000001307"/>
    </source>
</evidence>
<protein>
    <submittedName>
        <fullName evidence="1">Uncharacterized protein</fullName>
    </submittedName>
</protein>
<dbReference type="InParanoid" id="E4Y318"/>
<gene>
    <name evidence="1" type="ORF">GSOID_T00016587001</name>
</gene>
<dbReference type="EMBL" id="FN653998">
    <property type="protein sequence ID" value="CBY16242.1"/>
    <property type="molecule type" value="Genomic_DNA"/>
</dbReference>
<feature type="non-terminal residue" evidence="1">
    <location>
        <position position="1"/>
    </location>
</feature>
<keyword evidence="2" id="KW-1185">Reference proteome</keyword>
<sequence>NVNAHRRASALSCPSPQY</sequence>
<organism evidence="1">
    <name type="scientific">Oikopleura dioica</name>
    <name type="common">Tunicate</name>
    <dbReference type="NCBI Taxonomy" id="34765"/>
    <lineage>
        <taxon>Eukaryota</taxon>
        <taxon>Metazoa</taxon>
        <taxon>Chordata</taxon>
        <taxon>Tunicata</taxon>
        <taxon>Appendicularia</taxon>
        <taxon>Copelata</taxon>
        <taxon>Oikopleuridae</taxon>
        <taxon>Oikopleura</taxon>
    </lineage>
</organism>
<dbReference type="AlphaFoldDB" id="E4Y318"/>
<reference evidence="1" key="1">
    <citation type="journal article" date="2010" name="Science">
        <title>Plasticity of animal genome architecture unmasked by rapid evolution of a pelagic tunicate.</title>
        <authorList>
            <person name="Denoeud F."/>
            <person name="Henriet S."/>
            <person name="Mungpakdee S."/>
            <person name="Aury J.M."/>
            <person name="Da Silva C."/>
            <person name="Brinkmann H."/>
            <person name="Mikhaleva J."/>
            <person name="Olsen L.C."/>
            <person name="Jubin C."/>
            <person name="Canestro C."/>
            <person name="Bouquet J.M."/>
            <person name="Danks G."/>
            <person name="Poulain J."/>
            <person name="Campsteijn C."/>
            <person name="Adamski M."/>
            <person name="Cross I."/>
            <person name="Yadetie F."/>
            <person name="Muffato M."/>
            <person name="Louis A."/>
            <person name="Butcher S."/>
            <person name="Tsagkogeorga G."/>
            <person name="Konrad A."/>
            <person name="Singh S."/>
            <person name="Jensen M.F."/>
            <person name="Cong E.H."/>
            <person name="Eikeseth-Otteraa H."/>
            <person name="Noel B."/>
            <person name="Anthouard V."/>
            <person name="Porcel B.M."/>
            <person name="Kachouri-Lafond R."/>
            <person name="Nishino A."/>
            <person name="Ugolini M."/>
            <person name="Chourrout P."/>
            <person name="Nishida H."/>
            <person name="Aasland R."/>
            <person name="Huzurbazar S."/>
            <person name="Westhof E."/>
            <person name="Delsuc F."/>
            <person name="Lehrach H."/>
            <person name="Reinhardt R."/>
            <person name="Weissenbach J."/>
            <person name="Roy S.W."/>
            <person name="Artiguenave F."/>
            <person name="Postlethwait J.H."/>
            <person name="Manak J.R."/>
            <person name="Thompson E.M."/>
            <person name="Jaillon O."/>
            <person name="Du Pasquier L."/>
            <person name="Boudinot P."/>
            <person name="Liberles D.A."/>
            <person name="Volff J.N."/>
            <person name="Philippe H."/>
            <person name="Lenhard B."/>
            <person name="Roest Crollius H."/>
            <person name="Wincker P."/>
            <person name="Chourrout D."/>
        </authorList>
    </citation>
    <scope>NUCLEOTIDE SEQUENCE [LARGE SCALE GENOMIC DNA]</scope>
</reference>
<name>E4Y318_OIKDI</name>
<evidence type="ECO:0000313" key="1">
    <source>
        <dbReference type="EMBL" id="CBY16242.1"/>
    </source>
</evidence>